<organism evidence="2 3">
    <name type="scientific">Brevundimonas mediterranea</name>
    <dbReference type="NCBI Taxonomy" id="74329"/>
    <lineage>
        <taxon>Bacteria</taxon>
        <taxon>Pseudomonadati</taxon>
        <taxon>Pseudomonadota</taxon>
        <taxon>Alphaproteobacteria</taxon>
        <taxon>Caulobacterales</taxon>
        <taxon>Caulobacteraceae</taxon>
        <taxon>Brevundimonas</taxon>
    </lineage>
</organism>
<comment type="caution">
    <text evidence="2">The sequence shown here is derived from an EMBL/GenBank/DDBJ whole genome shotgun (WGS) entry which is preliminary data.</text>
</comment>
<dbReference type="EMBL" id="JACIDA010000001">
    <property type="protein sequence ID" value="MBB3870814.1"/>
    <property type="molecule type" value="Genomic_DNA"/>
</dbReference>
<accession>A0A7W6A1A0</accession>
<dbReference type="Proteomes" id="UP000532936">
    <property type="component" value="Unassembled WGS sequence"/>
</dbReference>
<name>A0A7W6A1A0_9CAUL</name>
<sequence length="491" mass="53614">MGPAEPPVSEKMRRSADRTGVEFYPSSRRNNAAPSATILFPTSSWRAEKSLRTAMTFRSVRRHARLAAASLLLLPATGAAAQSRLDPASATSAFEHARSLCEADQGRAWNVSLCGPMLVADPATRDFIANMDGADAPLERDGEVFRGHLPDSVPIANTAVRWNGRVWTMLLSPLPKEEPALSILLMHEAWHRVQDQIGLAAVNADQPQLATEAGRVSLRLELRALSTAVAATDPTQRNLAIRDALTFRAWRYARFPEAQAAEDAMERHEGLAEYTGRLLSRDDEMIRHLTAHLDRGDQVRAYARSFAYYTGPAYGVLLDEVSPDWKKTWDRREGLPSRLATTLGLEIPSDDEAFAASGLRYGAAAIQAEEAARALEQAVRIAALRASLVDGSVLTAPVSGANFSFDPNKVTPLPPEGTVYGVIRVAADWGVLEADKAALLSTDWSRLSVEHTGAVRTEDGLKGRGWTLTLRPGWELTPGQRGGDWTIERRP</sequence>
<proteinExistence type="predicted"/>
<gene>
    <name evidence="2" type="ORF">GGR11_000328</name>
</gene>
<protein>
    <submittedName>
        <fullName evidence="2">Uncharacterized protein</fullName>
    </submittedName>
</protein>
<evidence type="ECO:0000313" key="2">
    <source>
        <dbReference type="EMBL" id="MBB3870814.1"/>
    </source>
</evidence>
<evidence type="ECO:0000313" key="3">
    <source>
        <dbReference type="Proteomes" id="UP000532936"/>
    </source>
</evidence>
<feature type="region of interest" description="Disordered" evidence="1">
    <location>
        <begin position="1"/>
        <end position="29"/>
    </location>
</feature>
<reference evidence="2 3" key="1">
    <citation type="submission" date="2020-08" db="EMBL/GenBank/DDBJ databases">
        <title>Genomic Encyclopedia of Type Strains, Phase IV (KMG-IV): sequencing the most valuable type-strain genomes for metagenomic binning, comparative biology and taxonomic classification.</title>
        <authorList>
            <person name="Goeker M."/>
        </authorList>
    </citation>
    <scope>NUCLEOTIDE SEQUENCE [LARGE SCALE GENOMIC DNA]</scope>
    <source>
        <strain evidence="2 3">DSM 14878</strain>
    </source>
</reference>
<evidence type="ECO:0000256" key="1">
    <source>
        <dbReference type="SAM" id="MobiDB-lite"/>
    </source>
</evidence>
<dbReference type="RefSeq" id="WP_183195118.1">
    <property type="nucleotide sequence ID" value="NZ_JACIDA010000001.1"/>
</dbReference>
<feature type="compositionally biased region" description="Basic and acidic residues" evidence="1">
    <location>
        <begin position="8"/>
        <end position="20"/>
    </location>
</feature>
<dbReference type="AlphaFoldDB" id="A0A7W6A1A0"/>